<dbReference type="Proteomes" id="UP000800040">
    <property type="component" value="Unassembled WGS sequence"/>
</dbReference>
<feature type="compositionally biased region" description="Polar residues" evidence="1">
    <location>
        <begin position="140"/>
        <end position="166"/>
    </location>
</feature>
<sequence length="166" mass="17961">MHPCAHTPIVLDPEIEYDSNEWPSYHDWLDWIATSIRDDDLSERQVEEASMQMQPAYPPPTGDAPSTVSHELSNYNLEDMNRYINCHSHNATPQGSTVATTTSDETGSRSNPAAASSALLQAQPSAGRVLRSVTRPGLTGSASTTSQRALTSSVAKSTSARKSTRS</sequence>
<feature type="compositionally biased region" description="Low complexity" evidence="1">
    <location>
        <begin position="112"/>
        <end position="126"/>
    </location>
</feature>
<evidence type="ECO:0000313" key="2">
    <source>
        <dbReference type="EMBL" id="KAF1839320.1"/>
    </source>
</evidence>
<proteinExistence type="predicted"/>
<keyword evidence="3" id="KW-1185">Reference proteome</keyword>
<accession>A0A6A5KT15</accession>
<evidence type="ECO:0000256" key="1">
    <source>
        <dbReference type="SAM" id="MobiDB-lite"/>
    </source>
</evidence>
<evidence type="ECO:0000313" key="3">
    <source>
        <dbReference type="Proteomes" id="UP000800040"/>
    </source>
</evidence>
<feature type="region of interest" description="Disordered" evidence="1">
    <location>
        <begin position="42"/>
        <end position="70"/>
    </location>
</feature>
<organism evidence="2 3">
    <name type="scientific">Decorospora gaudefroyi</name>
    <dbReference type="NCBI Taxonomy" id="184978"/>
    <lineage>
        <taxon>Eukaryota</taxon>
        <taxon>Fungi</taxon>
        <taxon>Dikarya</taxon>
        <taxon>Ascomycota</taxon>
        <taxon>Pezizomycotina</taxon>
        <taxon>Dothideomycetes</taxon>
        <taxon>Pleosporomycetidae</taxon>
        <taxon>Pleosporales</taxon>
        <taxon>Pleosporineae</taxon>
        <taxon>Pleosporaceae</taxon>
        <taxon>Decorospora</taxon>
    </lineage>
</organism>
<dbReference type="EMBL" id="ML975245">
    <property type="protein sequence ID" value="KAF1839320.1"/>
    <property type="molecule type" value="Genomic_DNA"/>
</dbReference>
<feature type="region of interest" description="Disordered" evidence="1">
    <location>
        <begin position="86"/>
        <end position="166"/>
    </location>
</feature>
<reference evidence="2" key="1">
    <citation type="submission" date="2020-01" db="EMBL/GenBank/DDBJ databases">
        <authorList>
            <consortium name="DOE Joint Genome Institute"/>
            <person name="Haridas S."/>
            <person name="Albert R."/>
            <person name="Binder M."/>
            <person name="Bloem J."/>
            <person name="Labutti K."/>
            <person name="Salamov A."/>
            <person name="Andreopoulos B."/>
            <person name="Baker S.E."/>
            <person name="Barry K."/>
            <person name="Bills G."/>
            <person name="Bluhm B.H."/>
            <person name="Cannon C."/>
            <person name="Castanera R."/>
            <person name="Culley D.E."/>
            <person name="Daum C."/>
            <person name="Ezra D."/>
            <person name="Gonzalez J.B."/>
            <person name="Henrissat B."/>
            <person name="Kuo A."/>
            <person name="Liang C."/>
            <person name="Lipzen A."/>
            <person name="Lutzoni F."/>
            <person name="Magnuson J."/>
            <person name="Mondo S."/>
            <person name="Nolan M."/>
            <person name="Ohm R."/>
            <person name="Pangilinan J."/>
            <person name="Park H.-J."/>
            <person name="Ramirez L."/>
            <person name="Alfaro M."/>
            <person name="Sun H."/>
            <person name="Tritt A."/>
            <person name="Yoshinaga Y."/>
            <person name="Zwiers L.-H."/>
            <person name="Turgeon B.G."/>
            <person name="Goodwin S.B."/>
            <person name="Spatafora J.W."/>
            <person name="Crous P.W."/>
            <person name="Grigoriev I.V."/>
        </authorList>
    </citation>
    <scope>NUCLEOTIDE SEQUENCE</scope>
    <source>
        <strain evidence="2">P77</strain>
    </source>
</reference>
<feature type="compositionally biased region" description="Polar residues" evidence="1">
    <location>
        <begin position="87"/>
        <end position="111"/>
    </location>
</feature>
<gene>
    <name evidence="2" type="ORF">BDW02DRAFT_575419</name>
</gene>
<name>A0A6A5KT15_9PLEO</name>
<dbReference type="AlphaFoldDB" id="A0A6A5KT15"/>
<protein>
    <submittedName>
        <fullName evidence="2">Uncharacterized protein</fullName>
    </submittedName>
</protein>